<sequence length="92" mass="10632">MVLLLTEGQASDHRGAALMLPRLPPARELIADRGYDSARFRAERAARGIAACIPSTRSRKQPIPHDPTLYRQRHRIENMFGRLKDWRRIAMR</sequence>
<dbReference type="AlphaFoldDB" id="A0A975U3A9"/>
<dbReference type="GO" id="GO:0003677">
    <property type="term" value="F:DNA binding"/>
    <property type="evidence" value="ECO:0007669"/>
    <property type="project" value="InterPro"/>
</dbReference>
<evidence type="ECO:0000313" key="2">
    <source>
        <dbReference type="EMBL" id="QXM24814.1"/>
    </source>
</evidence>
<evidence type="ECO:0000313" key="3">
    <source>
        <dbReference type="Proteomes" id="UP000694001"/>
    </source>
</evidence>
<dbReference type="InterPro" id="IPR002559">
    <property type="entry name" value="Transposase_11"/>
</dbReference>
<accession>A0A975U3A9</accession>
<name>A0A975U3A9_9PROT</name>
<dbReference type="GO" id="GO:0006313">
    <property type="term" value="P:DNA transposition"/>
    <property type="evidence" value="ECO:0007669"/>
    <property type="project" value="InterPro"/>
</dbReference>
<protein>
    <submittedName>
        <fullName evidence="2">Transposase</fullName>
    </submittedName>
</protein>
<dbReference type="KEGG" id="elio:KO353_00610"/>
<gene>
    <name evidence="2" type="ORF">KO353_00610</name>
</gene>
<feature type="domain" description="Transposase IS4-like" evidence="1">
    <location>
        <begin position="4"/>
        <end position="92"/>
    </location>
</feature>
<dbReference type="Pfam" id="PF01609">
    <property type="entry name" value="DDE_Tnp_1"/>
    <property type="match status" value="1"/>
</dbReference>
<dbReference type="EMBL" id="CP076448">
    <property type="protein sequence ID" value="QXM24814.1"/>
    <property type="molecule type" value="Genomic_DNA"/>
</dbReference>
<organism evidence="2 3">
    <name type="scientific">Elioraea tepida</name>
    <dbReference type="NCBI Taxonomy" id="2843330"/>
    <lineage>
        <taxon>Bacteria</taxon>
        <taxon>Pseudomonadati</taxon>
        <taxon>Pseudomonadota</taxon>
        <taxon>Alphaproteobacteria</taxon>
        <taxon>Acetobacterales</taxon>
        <taxon>Elioraeaceae</taxon>
        <taxon>Elioraea</taxon>
    </lineage>
</organism>
<reference evidence="2" key="1">
    <citation type="submission" date="2021-06" db="EMBL/GenBank/DDBJ databases">
        <title>Elioraea tepida, sp. nov., a moderately thermophilic aerobic anoxygenic phototrophic bacterium isolated from an alkaline siliceous hot spring mat community in Yellowstone National Park, WY, USA.</title>
        <authorList>
            <person name="Saini M.K."/>
            <person name="Yoshida S."/>
            <person name="Sebastian A."/>
            <person name="Hirose S."/>
            <person name="Hara E."/>
            <person name="Tamaki H."/>
            <person name="Soulier N.T."/>
            <person name="Albert I."/>
            <person name="Hanada S."/>
            <person name="Bryant D.A."/>
            <person name="Tank M."/>
        </authorList>
    </citation>
    <scope>NUCLEOTIDE SEQUENCE</scope>
    <source>
        <strain evidence="2">MS-P2</strain>
    </source>
</reference>
<dbReference type="Proteomes" id="UP000694001">
    <property type="component" value="Chromosome"/>
</dbReference>
<proteinExistence type="predicted"/>
<keyword evidence="3" id="KW-1185">Reference proteome</keyword>
<dbReference type="GO" id="GO:0004803">
    <property type="term" value="F:transposase activity"/>
    <property type="evidence" value="ECO:0007669"/>
    <property type="project" value="InterPro"/>
</dbReference>
<evidence type="ECO:0000259" key="1">
    <source>
        <dbReference type="Pfam" id="PF01609"/>
    </source>
</evidence>